<reference evidence="1" key="1">
    <citation type="submission" date="2018-05" db="EMBL/GenBank/DDBJ databases">
        <authorList>
            <consortium name="PulseNet: The National Subtyping Network for Foodborne Disease Surveillance"/>
            <person name="Tarr C.L."/>
            <person name="Trees E."/>
            <person name="Katz L.S."/>
            <person name="Carleton-Romer H.A."/>
            <person name="Stroika S."/>
            <person name="Kucerova Z."/>
            <person name="Roache K.F."/>
            <person name="Sabol A.L."/>
            <person name="Besser J."/>
            <person name="Gerner-Smidt P."/>
        </authorList>
    </citation>
    <scope>NUCLEOTIDE SEQUENCE</scope>
    <source>
        <strain evidence="1">D2813</strain>
    </source>
</reference>
<dbReference type="EMBL" id="AACABH010000097">
    <property type="protein sequence ID" value="EAJ7105534.1"/>
    <property type="molecule type" value="Genomic_DNA"/>
</dbReference>
<feature type="non-terminal residue" evidence="1">
    <location>
        <position position="195"/>
    </location>
</feature>
<dbReference type="Pfam" id="PF11186">
    <property type="entry name" value="DUF2972"/>
    <property type="match status" value="1"/>
</dbReference>
<evidence type="ECO:0000313" key="1">
    <source>
        <dbReference type="EMBL" id="EAJ7105534.1"/>
    </source>
</evidence>
<dbReference type="InterPro" id="IPR021353">
    <property type="entry name" value="DUF2972"/>
</dbReference>
<sequence>KPRQIIYIDMEEIKVDKAFDTMKRLSKILHFNPPKEEDRAKFERKVADIYFSVPNFTIFMDHEDFPQFKENITILVAKEQEMRANLKDAKSLFLDKNDPCYKHLSINVEQKYYELIKEDKEIKERLKSYFKEFVKVLDERVKFRKEHALNENDVLEYFKNNKTLALQFKALLDKELIHIKQTRPDIIASWKYYEE</sequence>
<organism evidence="1">
    <name type="scientific">Campylobacter upsaliensis</name>
    <dbReference type="NCBI Taxonomy" id="28080"/>
    <lineage>
        <taxon>Bacteria</taxon>
        <taxon>Pseudomonadati</taxon>
        <taxon>Campylobacterota</taxon>
        <taxon>Epsilonproteobacteria</taxon>
        <taxon>Campylobacterales</taxon>
        <taxon>Campylobacteraceae</taxon>
        <taxon>Campylobacter</taxon>
    </lineage>
</organism>
<protein>
    <submittedName>
        <fullName evidence="1">DUF2972 domain-containing protein</fullName>
    </submittedName>
</protein>
<proteinExistence type="predicted"/>
<gene>
    <name evidence="1" type="ORF">YZ54_08580</name>
</gene>
<accession>A0A5L4DGT2</accession>
<name>A0A5L4DGT2_CAMUP</name>
<comment type="caution">
    <text evidence="1">The sequence shown here is derived from an EMBL/GenBank/DDBJ whole genome shotgun (WGS) entry which is preliminary data.</text>
</comment>
<dbReference type="AlphaFoldDB" id="A0A5L4DGT2"/>
<feature type="non-terminal residue" evidence="1">
    <location>
        <position position="1"/>
    </location>
</feature>